<evidence type="ECO:0000256" key="4">
    <source>
        <dbReference type="ARBA" id="ARBA00022729"/>
    </source>
</evidence>
<comment type="catalytic activity">
    <reaction evidence="1">
        <text>[protein]-peptidylproline (omega=180) = [protein]-peptidylproline (omega=0)</text>
        <dbReference type="Rhea" id="RHEA:16237"/>
        <dbReference type="Rhea" id="RHEA-COMP:10747"/>
        <dbReference type="Rhea" id="RHEA-COMP:10748"/>
        <dbReference type="ChEBI" id="CHEBI:83833"/>
        <dbReference type="ChEBI" id="CHEBI:83834"/>
        <dbReference type="EC" id="5.2.1.8"/>
    </reaction>
</comment>
<gene>
    <name evidence="10" type="ORF">SAMN02746062_01898</name>
</gene>
<dbReference type="SUPFAM" id="SSF109998">
    <property type="entry name" value="Triger factor/SurA peptide-binding domain-like"/>
    <property type="match status" value="1"/>
</dbReference>
<dbReference type="InterPro" id="IPR050245">
    <property type="entry name" value="PrsA_foldase"/>
</dbReference>
<keyword evidence="4 8" id="KW-0732">Signal</keyword>
<dbReference type="Proteomes" id="UP000219669">
    <property type="component" value="Unassembled WGS sequence"/>
</dbReference>
<evidence type="ECO:0000256" key="1">
    <source>
        <dbReference type="ARBA" id="ARBA00000971"/>
    </source>
</evidence>
<evidence type="ECO:0000256" key="5">
    <source>
        <dbReference type="ARBA" id="ARBA00023110"/>
    </source>
</evidence>
<evidence type="ECO:0000313" key="10">
    <source>
        <dbReference type="EMBL" id="SOD69938.1"/>
    </source>
</evidence>
<dbReference type="Gene3D" id="1.10.8.1040">
    <property type="match status" value="1"/>
</dbReference>
<dbReference type="Pfam" id="PF13145">
    <property type="entry name" value="Rotamase_2"/>
    <property type="match status" value="1"/>
</dbReference>
<keyword evidence="6 7" id="KW-0413">Isomerase</keyword>
<organism evidence="10 11">
    <name type="scientific">Alysiella filiformis DSM 16848</name>
    <dbReference type="NCBI Taxonomy" id="1120981"/>
    <lineage>
        <taxon>Bacteria</taxon>
        <taxon>Pseudomonadati</taxon>
        <taxon>Pseudomonadota</taxon>
        <taxon>Betaproteobacteria</taxon>
        <taxon>Neisseriales</taxon>
        <taxon>Neisseriaceae</taxon>
        <taxon>Alysiella</taxon>
    </lineage>
</organism>
<dbReference type="AlphaFoldDB" id="A0A286EGB0"/>
<evidence type="ECO:0000256" key="2">
    <source>
        <dbReference type="ARBA" id="ARBA00007656"/>
    </source>
</evidence>
<keyword evidence="5 7" id="KW-0697">Rotamase</keyword>
<dbReference type="InterPro" id="IPR000297">
    <property type="entry name" value="PPIase_PpiC"/>
</dbReference>
<dbReference type="Pfam" id="PF13623">
    <property type="entry name" value="SurA_N_2"/>
    <property type="match status" value="1"/>
</dbReference>
<dbReference type="Gene3D" id="3.10.50.40">
    <property type="match status" value="1"/>
</dbReference>
<evidence type="ECO:0000313" key="11">
    <source>
        <dbReference type="Proteomes" id="UP000219669"/>
    </source>
</evidence>
<evidence type="ECO:0000256" key="7">
    <source>
        <dbReference type="PROSITE-ProRule" id="PRU00278"/>
    </source>
</evidence>
<dbReference type="PANTHER" id="PTHR47245">
    <property type="entry name" value="PEPTIDYLPROLYL ISOMERASE"/>
    <property type="match status" value="1"/>
</dbReference>
<evidence type="ECO:0000256" key="3">
    <source>
        <dbReference type="ARBA" id="ARBA00013194"/>
    </source>
</evidence>
<protein>
    <recommendedName>
        <fullName evidence="3">peptidylprolyl isomerase</fullName>
        <ecNumber evidence="3">5.2.1.8</ecNumber>
    </recommendedName>
</protein>
<dbReference type="PANTHER" id="PTHR47245:SF1">
    <property type="entry name" value="FOLDASE PROTEIN PRSA"/>
    <property type="match status" value="1"/>
</dbReference>
<proteinExistence type="inferred from homology"/>
<dbReference type="GO" id="GO:0003755">
    <property type="term" value="F:peptidyl-prolyl cis-trans isomerase activity"/>
    <property type="evidence" value="ECO:0007669"/>
    <property type="project" value="UniProtKB-KW"/>
</dbReference>
<dbReference type="PROSITE" id="PS50198">
    <property type="entry name" value="PPIC_PPIASE_2"/>
    <property type="match status" value="1"/>
</dbReference>
<dbReference type="SUPFAM" id="SSF54534">
    <property type="entry name" value="FKBP-like"/>
    <property type="match status" value="1"/>
</dbReference>
<sequence length="292" mass="33087">MMKKNQIVASLTMLLVSGSLLAQTVLTVNGNKIDSSDIERRAKNLQINSQGQIQDSPQVRQYVTNELITETLVAQEAKRLKLDKTETYKQAEAEALKEIKAKGLDKEKNFKQNWADLQNHFLMMAYANHIISTEKIDPNAVQKEYTDYQKRYQGSDEVQLGEILTNDAKQAEAALKDLNGKKSFVETMKKYSIDEEVKAAGGIVPEYVPLVDLKESNEQIYQAVADLNKGQHSKKAVSANNLHLILYVNDKRQIQVPTFEEMKPHIEQRLREEQISRAVDELSAKAKIEPAQ</sequence>
<comment type="similarity">
    <text evidence="2">Belongs to the PpiC/parvulin rotamase family.</text>
</comment>
<evidence type="ECO:0000256" key="6">
    <source>
        <dbReference type="ARBA" id="ARBA00023235"/>
    </source>
</evidence>
<reference evidence="10 11" key="1">
    <citation type="submission" date="2017-09" db="EMBL/GenBank/DDBJ databases">
        <authorList>
            <person name="Ehlers B."/>
            <person name="Leendertz F.H."/>
        </authorList>
    </citation>
    <scope>NUCLEOTIDE SEQUENCE [LARGE SCALE GENOMIC DNA]</scope>
    <source>
        <strain evidence="10 11">DSM 16848</strain>
    </source>
</reference>
<dbReference type="RefSeq" id="WP_097114868.1">
    <property type="nucleotide sequence ID" value="NZ_CP083931.1"/>
</dbReference>
<name>A0A286EGB0_9NEIS</name>
<keyword evidence="11" id="KW-1185">Reference proteome</keyword>
<dbReference type="InterPro" id="IPR027304">
    <property type="entry name" value="Trigger_fact/SurA_dom_sf"/>
</dbReference>
<dbReference type="InterPro" id="IPR046357">
    <property type="entry name" value="PPIase_dom_sf"/>
</dbReference>
<feature type="chain" id="PRO_5012199853" description="peptidylprolyl isomerase" evidence="8">
    <location>
        <begin position="23"/>
        <end position="292"/>
    </location>
</feature>
<feature type="signal peptide" evidence="8">
    <location>
        <begin position="1"/>
        <end position="22"/>
    </location>
</feature>
<evidence type="ECO:0000259" key="9">
    <source>
        <dbReference type="PROSITE" id="PS50198"/>
    </source>
</evidence>
<dbReference type="OrthoDB" id="8605856at2"/>
<accession>A0A286EGB0</accession>
<dbReference type="EMBL" id="OCNF01000020">
    <property type="protein sequence ID" value="SOD69938.1"/>
    <property type="molecule type" value="Genomic_DNA"/>
</dbReference>
<dbReference type="EC" id="5.2.1.8" evidence="3"/>
<evidence type="ECO:0000256" key="8">
    <source>
        <dbReference type="SAM" id="SignalP"/>
    </source>
</evidence>
<feature type="domain" description="PpiC" evidence="9">
    <location>
        <begin position="155"/>
        <end position="249"/>
    </location>
</feature>